<keyword evidence="3" id="KW-1185">Reference proteome</keyword>
<feature type="signal peptide" evidence="1">
    <location>
        <begin position="1"/>
        <end position="24"/>
    </location>
</feature>
<protein>
    <submittedName>
        <fullName evidence="2">Uncharacterized protein</fullName>
    </submittedName>
</protein>
<reference evidence="2 3" key="1">
    <citation type="submission" date="2020-03" db="EMBL/GenBank/DDBJ databases">
        <title>Genomic Encyclopedia of Type Strains, Phase IV (KMG-IV): sequencing the most valuable type-strain genomes for metagenomic binning, comparative biology and taxonomic classification.</title>
        <authorList>
            <person name="Goeker M."/>
        </authorList>
    </citation>
    <scope>NUCLEOTIDE SEQUENCE [LARGE SCALE GENOMIC DNA]</scope>
    <source>
        <strain evidence="2 3">DSM 24233</strain>
    </source>
</reference>
<dbReference type="RefSeq" id="WP_167941406.1">
    <property type="nucleotide sequence ID" value="NZ_JAATJA010000002.1"/>
</dbReference>
<accession>A0A846QMT9</accession>
<gene>
    <name evidence="2" type="ORF">GGQ74_002003</name>
</gene>
<evidence type="ECO:0000313" key="3">
    <source>
        <dbReference type="Proteomes" id="UP000580856"/>
    </source>
</evidence>
<name>A0A846QMT9_9BACT</name>
<sequence>MWKLITHLSLIMFLLMGAPINAHALLGSGIPDLGAFKGQNSVRQTLVYIDTTMMIDGDVTWAKRIDSKLAGSLMPGEKLVILGLDPSKCMVEEVWTGYWPDYPPDEITRLKEGRGLMNTLFSEDPLEQLPEQQQFFRNQVGAALGKIYEQGKTEALRDKHKSVMSSLAADEDRMYEPGMATRVILYSGMGDPEASSALSLDLGNAVFYVFGVKDQVRNKATWEELFLHDNGLLVAFGSDLEIASGAPVFVKRYDLEFATTKNEFMGEMVLMATPDGKLQDSYATLRSVEEPRMSVLKGICKINGSTIKIHAKTASGLATKEADELFELAGPIHGNLTGRIGHPGYKIQNTNQFAVFKLTAVAK</sequence>
<dbReference type="EMBL" id="JAATJA010000002">
    <property type="protein sequence ID" value="NJB68330.1"/>
    <property type="molecule type" value="Genomic_DNA"/>
</dbReference>
<proteinExistence type="predicted"/>
<feature type="chain" id="PRO_5032302926" evidence="1">
    <location>
        <begin position="25"/>
        <end position="363"/>
    </location>
</feature>
<dbReference type="AlphaFoldDB" id="A0A846QMT9"/>
<evidence type="ECO:0000256" key="1">
    <source>
        <dbReference type="SAM" id="SignalP"/>
    </source>
</evidence>
<keyword evidence="1" id="KW-0732">Signal</keyword>
<organism evidence="2 3">
    <name type="scientific">Desulfobaculum xiamenense</name>
    <dbReference type="NCBI Taxonomy" id="995050"/>
    <lineage>
        <taxon>Bacteria</taxon>
        <taxon>Pseudomonadati</taxon>
        <taxon>Thermodesulfobacteriota</taxon>
        <taxon>Desulfovibrionia</taxon>
        <taxon>Desulfovibrionales</taxon>
        <taxon>Desulfovibrionaceae</taxon>
        <taxon>Desulfobaculum</taxon>
    </lineage>
</organism>
<evidence type="ECO:0000313" key="2">
    <source>
        <dbReference type="EMBL" id="NJB68330.1"/>
    </source>
</evidence>
<dbReference type="Proteomes" id="UP000580856">
    <property type="component" value="Unassembled WGS sequence"/>
</dbReference>
<comment type="caution">
    <text evidence="2">The sequence shown here is derived from an EMBL/GenBank/DDBJ whole genome shotgun (WGS) entry which is preliminary data.</text>
</comment>